<reference evidence="2 3" key="1">
    <citation type="submission" date="2020-07" db="EMBL/GenBank/DDBJ databases">
        <title>Sequencing the genomes of 1000 actinobacteria strains.</title>
        <authorList>
            <person name="Klenk H.-P."/>
        </authorList>
    </citation>
    <scope>NUCLEOTIDE SEQUENCE [LARGE SCALE GENOMIC DNA]</scope>
    <source>
        <strain evidence="2 3">DSM 22083</strain>
    </source>
</reference>
<dbReference type="Pfam" id="PF13810">
    <property type="entry name" value="DUF4185"/>
    <property type="match status" value="1"/>
</dbReference>
<dbReference type="EMBL" id="JACCBU010000001">
    <property type="protein sequence ID" value="NYE69010.1"/>
    <property type="molecule type" value="Genomic_DNA"/>
</dbReference>
<dbReference type="AlphaFoldDB" id="A0A7Y9I2T7"/>
<evidence type="ECO:0000313" key="3">
    <source>
        <dbReference type="Proteomes" id="UP000569914"/>
    </source>
</evidence>
<accession>A0A7Y9I2T7</accession>
<dbReference type="Proteomes" id="UP000569914">
    <property type="component" value="Unassembled WGS sequence"/>
</dbReference>
<name>A0A7Y9I2T7_9ACTN</name>
<protein>
    <recommendedName>
        <fullName evidence="1">DUF4185 domain-containing protein</fullName>
    </recommendedName>
</protein>
<gene>
    <name evidence="2" type="ORF">BKA15_000339</name>
</gene>
<dbReference type="InterPro" id="IPR025442">
    <property type="entry name" value="DUF4185"/>
</dbReference>
<keyword evidence="3" id="KW-1185">Reference proteome</keyword>
<dbReference type="InterPro" id="IPR006311">
    <property type="entry name" value="TAT_signal"/>
</dbReference>
<evidence type="ECO:0000259" key="1">
    <source>
        <dbReference type="Pfam" id="PF13810"/>
    </source>
</evidence>
<dbReference type="RefSeq" id="WP_179747799.1">
    <property type="nucleotide sequence ID" value="NZ_JACCBU010000001.1"/>
</dbReference>
<feature type="domain" description="DUF4185" evidence="1">
    <location>
        <begin position="205"/>
        <end position="331"/>
    </location>
</feature>
<evidence type="ECO:0000313" key="2">
    <source>
        <dbReference type="EMBL" id="NYE69010.1"/>
    </source>
</evidence>
<organism evidence="2 3">
    <name type="scientific">Microlunatus parietis</name>
    <dbReference type="NCBI Taxonomy" id="682979"/>
    <lineage>
        <taxon>Bacteria</taxon>
        <taxon>Bacillati</taxon>
        <taxon>Actinomycetota</taxon>
        <taxon>Actinomycetes</taxon>
        <taxon>Propionibacteriales</taxon>
        <taxon>Propionibacteriaceae</taxon>
        <taxon>Microlunatus</taxon>
    </lineage>
</organism>
<comment type="caution">
    <text evidence="2">The sequence shown here is derived from an EMBL/GenBank/DDBJ whole genome shotgun (WGS) entry which is preliminary data.</text>
</comment>
<dbReference type="PROSITE" id="PS51318">
    <property type="entry name" value="TAT"/>
    <property type="match status" value="1"/>
</dbReference>
<sequence>MERPTIHRRAVLTAGVGLAAFAALGQRSAGAVPKDGEPTAVINERLTRLFGDYADTAGAWTGADSAYSVPLPDGRTAWLYSDTFLGTVNPDGSRPLDSPFIHNSIIVQDRDRLATITGGTPGAPRSLVAPAGADESKTWYWFGDGTVEGRRLRVLLLEFEKTGDGPFDFAFKRTAIASFALPDVRLETITPLPEPTPDLPLHWASAVVEQPDHTYVFGVEDRQAEKYAHLARVRPGHLTRDPWQYFTGDGWSGDPTASARILAGVSNEFSVSRHRGRWLLITGDAREPLSADIVAYRSASLTGGYGEPIKLYRTPETGGNVFTYNAKAHPQLTRGGTVVITYNVNSFESDDLYADARLYRPRYVDVSFS</sequence>
<proteinExistence type="predicted"/>